<dbReference type="EMBL" id="CADCXU010010429">
    <property type="protein sequence ID" value="CAB0001146.1"/>
    <property type="molecule type" value="Genomic_DNA"/>
</dbReference>
<sequence length="161" mass="18024">MGLLDWADDWDGVSTHVWGRVNILDRVDDLLVLGVNVFLIRAQNCTNLDSAPEDVGGVSNSAANGTRRVSSRRCAAEVRARTGSEAFDSEAAVYKLSLRAAFYFRTRQDAPVQHAAMMIELRRGGGANQLIRKFDVFGSPPNEFVMRRYGRRRFAREFVKA</sequence>
<reference evidence="1 2" key="1">
    <citation type="submission" date="2020-02" db="EMBL/GenBank/DDBJ databases">
        <authorList>
            <person name="Ferguson B K."/>
        </authorList>
    </citation>
    <scope>NUCLEOTIDE SEQUENCE [LARGE SCALE GENOMIC DNA]</scope>
</reference>
<proteinExistence type="predicted"/>
<keyword evidence="2" id="KW-1185">Reference proteome</keyword>
<gene>
    <name evidence="1" type="ORF">NTEN_LOCUS6933</name>
</gene>
<dbReference type="AlphaFoldDB" id="A0A6H5GCS1"/>
<organism evidence="1 2">
    <name type="scientific">Nesidiocoris tenuis</name>
    <dbReference type="NCBI Taxonomy" id="355587"/>
    <lineage>
        <taxon>Eukaryota</taxon>
        <taxon>Metazoa</taxon>
        <taxon>Ecdysozoa</taxon>
        <taxon>Arthropoda</taxon>
        <taxon>Hexapoda</taxon>
        <taxon>Insecta</taxon>
        <taxon>Pterygota</taxon>
        <taxon>Neoptera</taxon>
        <taxon>Paraneoptera</taxon>
        <taxon>Hemiptera</taxon>
        <taxon>Heteroptera</taxon>
        <taxon>Panheteroptera</taxon>
        <taxon>Cimicomorpha</taxon>
        <taxon>Miridae</taxon>
        <taxon>Dicyphina</taxon>
        <taxon>Nesidiocoris</taxon>
    </lineage>
</organism>
<evidence type="ECO:0000313" key="1">
    <source>
        <dbReference type="EMBL" id="CAB0001146.1"/>
    </source>
</evidence>
<accession>A0A6H5GCS1</accession>
<evidence type="ECO:0000313" key="2">
    <source>
        <dbReference type="Proteomes" id="UP000479000"/>
    </source>
</evidence>
<dbReference type="Proteomes" id="UP000479000">
    <property type="component" value="Unassembled WGS sequence"/>
</dbReference>
<name>A0A6H5GCS1_9HEMI</name>
<protein>
    <submittedName>
        <fullName evidence="1">Uncharacterized protein</fullName>
    </submittedName>
</protein>